<dbReference type="CDD" id="cd16702">
    <property type="entry name" value="RING_CH-C4HC3_MARCH6"/>
    <property type="match status" value="1"/>
</dbReference>
<feature type="transmembrane region" description="Helical" evidence="14">
    <location>
        <begin position="423"/>
        <end position="440"/>
    </location>
</feature>
<sequence>MSADRDDDDVSDSDEEEEECRVCRGPAEEGRPLFKPCRCSGSIGLTHQDCLTSWLDVTHGDGRCELCSTRFRFAPQYADGTPDRLSPSEVVYRILRRLGAKWLPRGLRALFAAFLWLVILPLSTSYIYHGWMIRPSAIASRWRWELVKLDIVGGAVIAVFIVVSFLSLMSFAEFLRFQWGGAQQQQQQWQRAGDRRRNGGDGANNDRVGGGRGLDIIEGEIDEINVHFDRDDEDEEEEEDPLAPFLNHLMANDEDSVDNYDYSSESENDDAVGRRRVRRRDANGRFAREEDRGAIDNFIDDNNDNDDEAEADHFEMFMRAQEEQAMMDEGHHDNHNPLHDPPVGGGNDERDMPDIVRQQQQIPQNVANPRQRVNARFEPQFEPLQPAFADADAIDDGPDVEINIALDELLGFRGPLLALIRNLLWLLVFNTAYLGVFAFAPSKFGGSMCVILSKIIALIPIRVQFPQTIVDLRSRLWGGFIASMQELDTKSKETNMIYQPSQIARMGLGYLTLSVLIFLLKAIVTMIVRLRERRATTPGVAQANERNRGGHVHFMDDIQDGRELEREVNRNIRDQDVVGRKLLGIFEGAAAIAKVVILLLIKMLFLPLLLGIWLDLATLALFEKNWSDRVDYAGSDIVGAIFLHWVIGITFMLLVTVSVLQMREVAHPDLLARIIKPQEPQPDLLGNLLRESGSTHTKRVLLSLGIYAVLLAIHIWLPARLLLANNLGKYLPLFQPKFWHIIMPQIQVPAELFIFHLCMLGVLEKYKNKIGEMQHHWLLLMGDYLGITDQLLPREVDRFVLVGALPVYVRDALPSQLEMSFPDSLEEEPSVKHSRDDILPLWSKILSEPDPTKREELIRTNISMMVSPEVPSVMQGIVQKNGKKYLSSHSYIRIPPAQTSNTLGEKTPKFPTSDLMPTCIGPYRLKQSVSHNVSWKDLVSFIDIGFNLNFSSYDVVQGAKAATIEVWREVFGKPIPRPPEGWDDLGVGGAERLGRWAWGDEQTSEVENSVAVRTPFFNAESKKQTKMYILAQLTAKSLFLVFVSWTAISVGVCAVLNTPLFVGRFSMHLLRIPEEYIHDPLAFAIGVIPLVPVLSIIAKVFASSDRGFMGVMSFVRNWYRSFKPHHTSEKVTTLMLFFGLWLVICPVLLGFLYCRFVVGISGDSPHWYDYCQFALSDWGTGTLLLNLWAIMCYFEMFTKRFWTDLVLGGGVVAGNDNQGIELQGDANDPARNAGRREQNDVQDVPAVEFNNFAWQGKHGAIALVVNSLKAVTWDREWDKVNKQTLLQDCALPVARHLVVACAVPIMGIAIIESLVNTIGSRLRSTAIFRTFAIATILVDSVLSSQQYLRRCFQAAHTIARDDRYLVGEILLNYSSQQFDSIST</sequence>
<feature type="domain" description="RING-CH-type" evidence="15">
    <location>
        <begin position="12"/>
        <end position="74"/>
    </location>
</feature>
<feature type="compositionally biased region" description="Acidic residues" evidence="13">
    <location>
        <begin position="1"/>
        <end position="19"/>
    </location>
</feature>
<keyword evidence="10" id="KW-0862">Zinc</keyword>
<proteinExistence type="predicted"/>
<dbReference type="GO" id="GO:0008270">
    <property type="term" value="F:zinc ion binding"/>
    <property type="evidence" value="ECO:0007669"/>
    <property type="project" value="UniProtKB-KW"/>
</dbReference>
<evidence type="ECO:0000313" key="17">
    <source>
        <dbReference type="Proteomes" id="UP001530293"/>
    </source>
</evidence>
<keyword evidence="8" id="KW-0863">Zinc-finger</keyword>
<keyword evidence="17" id="KW-1185">Reference proteome</keyword>
<evidence type="ECO:0000256" key="12">
    <source>
        <dbReference type="ARBA" id="ARBA00023136"/>
    </source>
</evidence>
<comment type="pathway">
    <text evidence="3">Protein modification; protein ubiquitination.</text>
</comment>
<dbReference type="Pfam" id="PF12906">
    <property type="entry name" value="RINGv"/>
    <property type="match status" value="1"/>
</dbReference>
<feature type="transmembrane region" description="Helical" evidence="14">
    <location>
        <begin position="1173"/>
        <end position="1194"/>
    </location>
</feature>
<dbReference type="PANTHER" id="PTHR13145:SF0">
    <property type="entry name" value="E3 UBIQUITIN-PROTEIN LIGASE MARCHF6"/>
    <property type="match status" value="1"/>
</dbReference>
<feature type="transmembrane region" description="Helical" evidence="14">
    <location>
        <begin position="1131"/>
        <end position="1153"/>
    </location>
</feature>
<organism evidence="16 17">
    <name type="scientific">Discostella pseudostelligera</name>
    <dbReference type="NCBI Taxonomy" id="259834"/>
    <lineage>
        <taxon>Eukaryota</taxon>
        <taxon>Sar</taxon>
        <taxon>Stramenopiles</taxon>
        <taxon>Ochrophyta</taxon>
        <taxon>Bacillariophyta</taxon>
        <taxon>Coscinodiscophyceae</taxon>
        <taxon>Thalassiosirophycidae</taxon>
        <taxon>Stephanodiscales</taxon>
        <taxon>Stephanodiscaceae</taxon>
        <taxon>Discostella</taxon>
    </lineage>
</organism>
<feature type="transmembrane region" description="Helical" evidence="14">
    <location>
        <begin position="700"/>
        <end position="719"/>
    </location>
</feature>
<gene>
    <name evidence="16" type="ORF">ACHAWU_003925</name>
</gene>
<reference evidence="16 17" key="1">
    <citation type="submission" date="2024-10" db="EMBL/GenBank/DDBJ databases">
        <title>Updated reference genomes for cyclostephanoid diatoms.</title>
        <authorList>
            <person name="Roberts W.R."/>
            <person name="Alverson A.J."/>
        </authorList>
    </citation>
    <scope>NUCLEOTIDE SEQUENCE [LARGE SCALE GENOMIC DNA]</scope>
    <source>
        <strain evidence="16 17">AJA232-27</strain>
    </source>
</reference>
<dbReference type="EMBL" id="JALLBG020000108">
    <property type="protein sequence ID" value="KAL3764113.1"/>
    <property type="molecule type" value="Genomic_DNA"/>
</dbReference>
<evidence type="ECO:0000256" key="6">
    <source>
        <dbReference type="ARBA" id="ARBA00022692"/>
    </source>
</evidence>
<feature type="region of interest" description="Disordered" evidence="13">
    <location>
        <begin position="256"/>
        <end position="276"/>
    </location>
</feature>
<keyword evidence="12 14" id="KW-0472">Membrane</keyword>
<dbReference type="InterPro" id="IPR011016">
    <property type="entry name" value="Znf_RING-CH"/>
</dbReference>
<keyword evidence="9" id="KW-0833">Ubl conjugation pathway</keyword>
<feature type="transmembrane region" description="Helical" evidence="14">
    <location>
        <begin position="595"/>
        <end position="617"/>
    </location>
</feature>
<dbReference type="EC" id="2.3.2.27" evidence="4"/>
<keyword evidence="7" id="KW-0479">Metal-binding</keyword>
<feature type="transmembrane region" description="Helical" evidence="14">
    <location>
        <begin position="1037"/>
        <end position="1061"/>
    </location>
</feature>
<keyword evidence="6 14" id="KW-0812">Transmembrane</keyword>
<evidence type="ECO:0000313" key="16">
    <source>
        <dbReference type="EMBL" id="KAL3764113.1"/>
    </source>
</evidence>
<dbReference type="Proteomes" id="UP001530293">
    <property type="component" value="Unassembled WGS sequence"/>
</dbReference>
<feature type="compositionally biased region" description="Acidic residues" evidence="13">
    <location>
        <begin position="256"/>
        <end position="270"/>
    </location>
</feature>
<feature type="transmembrane region" description="Helical" evidence="14">
    <location>
        <begin position="508"/>
        <end position="528"/>
    </location>
</feature>
<feature type="region of interest" description="Disordered" evidence="13">
    <location>
        <begin position="188"/>
        <end position="213"/>
    </location>
</feature>
<evidence type="ECO:0000256" key="13">
    <source>
        <dbReference type="SAM" id="MobiDB-lite"/>
    </source>
</evidence>
<feature type="transmembrane region" description="Helical" evidence="14">
    <location>
        <begin position="637"/>
        <end position="660"/>
    </location>
</feature>
<evidence type="ECO:0000256" key="1">
    <source>
        <dbReference type="ARBA" id="ARBA00000900"/>
    </source>
</evidence>
<protein>
    <recommendedName>
        <fullName evidence="4">RING-type E3 ubiquitin transferase</fullName>
        <ecNumber evidence="4">2.3.2.27</ecNumber>
    </recommendedName>
</protein>
<evidence type="ECO:0000256" key="8">
    <source>
        <dbReference type="ARBA" id="ARBA00022771"/>
    </source>
</evidence>
<keyword evidence="5" id="KW-0808">Transferase</keyword>
<feature type="transmembrane region" description="Helical" evidence="14">
    <location>
        <begin position="106"/>
        <end position="131"/>
    </location>
</feature>
<evidence type="ECO:0000256" key="11">
    <source>
        <dbReference type="ARBA" id="ARBA00022989"/>
    </source>
</evidence>
<comment type="subcellular location">
    <subcellularLocation>
        <location evidence="2">Membrane</location>
        <topology evidence="2">Multi-pass membrane protein</topology>
    </subcellularLocation>
</comment>
<evidence type="ECO:0000256" key="9">
    <source>
        <dbReference type="ARBA" id="ARBA00022786"/>
    </source>
</evidence>
<name>A0ABD3MK52_9STRA</name>
<dbReference type="PANTHER" id="PTHR13145">
    <property type="entry name" value="SSM4 PROTEIN"/>
    <property type="match status" value="1"/>
</dbReference>
<dbReference type="SMART" id="SM00744">
    <property type="entry name" value="RINGv"/>
    <property type="match status" value="1"/>
</dbReference>
<keyword evidence="11 14" id="KW-1133">Transmembrane helix</keyword>
<evidence type="ECO:0000259" key="15">
    <source>
        <dbReference type="PROSITE" id="PS51292"/>
    </source>
</evidence>
<feature type="region of interest" description="Disordered" evidence="13">
    <location>
        <begin position="329"/>
        <end position="348"/>
    </location>
</feature>
<feature type="transmembrane region" description="Helical" evidence="14">
    <location>
        <begin position="1081"/>
        <end position="1102"/>
    </location>
</feature>
<evidence type="ECO:0000256" key="14">
    <source>
        <dbReference type="SAM" id="Phobius"/>
    </source>
</evidence>
<evidence type="ECO:0000256" key="10">
    <source>
        <dbReference type="ARBA" id="ARBA00022833"/>
    </source>
</evidence>
<feature type="compositionally biased region" description="Basic and acidic residues" evidence="13">
    <location>
        <begin position="329"/>
        <end position="338"/>
    </location>
</feature>
<evidence type="ECO:0000256" key="7">
    <source>
        <dbReference type="ARBA" id="ARBA00022723"/>
    </source>
</evidence>
<evidence type="ECO:0000256" key="5">
    <source>
        <dbReference type="ARBA" id="ARBA00022679"/>
    </source>
</evidence>
<evidence type="ECO:0000256" key="3">
    <source>
        <dbReference type="ARBA" id="ARBA00004906"/>
    </source>
</evidence>
<dbReference type="GO" id="GO:0016020">
    <property type="term" value="C:membrane"/>
    <property type="evidence" value="ECO:0007669"/>
    <property type="project" value="UniProtKB-SubCell"/>
</dbReference>
<feature type="region of interest" description="Disordered" evidence="13">
    <location>
        <begin position="1"/>
        <end position="21"/>
    </location>
</feature>
<dbReference type="Gene3D" id="3.30.40.10">
    <property type="entry name" value="Zinc/RING finger domain, C3HC4 (zinc finger)"/>
    <property type="match status" value="1"/>
</dbReference>
<dbReference type="InterPro" id="IPR013083">
    <property type="entry name" value="Znf_RING/FYVE/PHD"/>
</dbReference>
<evidence type="ECO:0000256" key="4">
    <source>
        <dbReference type="ARBA" id="ARBA00012483"/>
    </source>
</evidence>
<accession>A0ABD3MK52</accession>
<comment type="caution">
    <text evidence="16">The sequence shown here is derived from an EMBL/GenBank/DDBJ whole genome shotgun (WGS) entry which is preliminary data.</text>
</comment>
<dbReference type="SUPFAM" id="SSF57850">
    <property type="entry name" value="RING/U-box"/>
    <property type="match status" value="1"/>
</dbReference>
<evidence type="ECO:0000256" key="2">
    <source>
        <dbReference type="ARBA" id="ARBA00004141"/>
    </source>
</evidence>
<feature type="transmembrane region" description="Helical" evidence="14">
    <location>
        <begin position="739"/>
        <end position="763"/>
    </location>
</feature>
<comment type="catalytic activity">
    <reaction evidence="1">
        <text>S-ubiquitinyl-[E2 ubiquitin-conjugating enzyme]-L-cysteine + [acceptor protein]-L-lysine = [E2 ubiquitin-conjugating enzyme]-L-cysteine + N(6)-ubiquitinyl-[acceptor protein]-L-lysine.</text>
        <dbReference type="EC" id="2.3.2.27"/>
    </reaction>
</comment>
<feature type="transmembrane region" description="Helical" evidence="14">
    <location>
        <begin position="151"/>
        <end position="175"/>
    </location>
</feature>
<dbReference type="GO" id="GO:0061630">
    <property type="term" value="F:ubiquitin protein ligase activity"/>
    <property type="evidence" value="ECO:0007669"/>
    <property type="project" value="UniProtKB-EC"/>
</dbReference>
<dbReference type="PROSITE" id="PS51292">
    <property type="entry name" value="ZF_RING_CH"/>
    <property type="match status" value="1"/>
</dbReference>